<protein>
    <submittedName>
        <fullName evidence="1">Uncharacterized protein</fullName>
    </submittedName>
</protein>
<evidence type="ECO:0000313" key="2">
    <source>
        <dbReference type="Proteomes" id="UP000053630"/>
    </source>
</evidence>
<dbReference type="EMBL" id="JH717986">
    <property type="protein sequence ID" value="EJC97713.1"/>
    <property type="molecule type" value="Genomic_DNA"/>
</dbReference>
<gene>
    <name evidence="1" type="ORF">FOMMEDRAFT_162736</name>
</gene>
<accession>R7SG77</accession>
<dbReference type="GeneID" id="18675901"/>
<dbReference type="Proteomes" id="UP000053630">
    <property type="component" value="Unassembled WGS sequence"/>
</dbReference>
<sequence>MFYLRSWIAREVFPIEPLAGCFGPMPRAMHGSPRYNLLQLHAPKRYKDRPGGLDVHPAPSVKVSEGQEWTVKSFFAAQDLSLLDSFYGRMKIHEVRGWCVATAGQRSTLTDPN</sequence>
<name>R7SG77_FOMME</name>
<dbReference type="KEGG" id="fme:FOMMEDRAFT_162736"/>
<organism evidence="1 2">
    <name type="scientific">Fomitiporia mediterranea (strain MF3/22)</name>
    <name type="common">Grapevine white-rot fungus</name>
    <dbReference type="NCBI Taxonomy" id="694068"/>
    <lineage>
        <taxon>Eukaryota</taxon>
        <taxon>Fungi</taxon>
        <taxon>Dikarya</taxon>
        <taxon>Basidiomycota</taxon>
        <taxon>Agaricomycotina</taxon>
        <taxon>Agaricomycetes</taxon>
        <taxon>Hymenochaetales</taxon>
        <taxon>Hymenochaetaceae</taxon>
        <taxon>Fomitiporia</taxon>
    </lineage>
</organism>
<keyword evidence="2" id="KW-1185">Reference proteome</keyword>
<evidence type="ECO:0000313" key="1">
    <source>
        <dbReference type="EMBL" id="EJC97713.1"/>
    </source>
</evidence>
<dbReference type="OrthoDB" id="2619304at2759"/>
<proteinExistence type="predicted"/>
<reference evidence="2" key="1">
    <citation type="journal article" date="2012" name="Science">
        <title>The Paleozoic origin of enzymatic lignin decomposition reconstructed from 31 fungal genomes.</title>
        <authorList>
            <person name="Floudas D."/>
            <person name="Binder M."/>
            <person name="Riley R."/>
            <person name="Barry K."/>
            <person name="Blanchette R.A."/>
            <person name="Henrissat B."/>
            <person name="Martinez A.T."/>
            <person name="Otillar R."/>
            <person name="Spatafora J.W."/>
            <person name="Yadav J.S."/>
            <person name="Aerts A."/>
            <person name="Benoit I."/>
            <person name="Boyd A."/>
            <person name="Carlson A."/>
            <person name="Copeland A."/>
            <person name="Coutinho P.M."/>
            <person name="de Vries R.P."/>
            <person name="Ferreira P."/>
            <person name="Findley K."/>
            <person name="Foster B."/>
            <person name="Gaskell J."/>
            <person name="Glotzer D."/>
            <person name="Gorecki P."/>
            <person name="Heitman J."/>
            <person name="Hesse C."/>
            <person name="Hori C."/>
            <person name="Igarashi K."/>
            <person name="Jurgens J.A."/>
            <person name="Kallen N."/>
            <person name="Kersten P."/>
            <person name="Kohler A."/>
            <person name="Kuees U."/>
            <person name="Kumar T.K.A."/>
            <person name="Kuo A."/>
            <person name="LaButti K."/>
            <person name="Larrondo L.F."/>
            <person name="Lindquist E."/>
            <person name="Ling A."/>
            <person name="Lombard V."/>
            <person name="Lucas S."/>
            <person name="Lundell T."/>
            <person name="Martin R."/>
            <person name="McLaughlin D.J."/>
            <person name="Morgenstern I."/>
            <person name="Morin E."/>
            <person name="Murat C."/>
            <person name="Nagy L.G."/>
            <person name="Nolan M."/>
            <person name="Ohm R.A."/>
            <person name="Patyshakuliyeva A."/>
            <person name="Rokas A."/>
            <person name="Ruiz-Duenas F.J."/>
            <person name="Sabat G."/>
            <person name="Salamov A."/>
            <person name="Samejima M."/>
            <person name="Schmutz J."/>
            <person name="Slot J.C."/>
            <person name="St John F."/>
            <person name="Stenlid J."/>
            <person name="Sun H."/>
            <person name="Sun S."/>
            <person name="Syed K."/>
            <person name="Tsang A."/>
            <person name="Wiebenga A."/>
            <person name="Young D."/>
            <person name="Pisabarro A."/>
            <person name="Eastwood D.C."/>
            <person name="Martin F."/>
            <person name="Cullen D."/>
            <person name="Grigoriev I.V."/>
            <person name="Hibbett D.S."/>
        </authorList>
    </citation>
    <scope>NUCLEOTIDE SEQUENCE [LARGE SCALE GENOMIC DNA]</scope>
    <source>
        <strain evidence="2">MF3/22</strain>
    </source>
</reference>
<dbReference type="RefSeq" id="XP_007272124.1">
    <property type="nucleotide sequence ID" value="XM_007272062.1"/>
</dbReference>
<dbReference type="AlphaFoldDB" id="R7SG77"/>